<sequence length="197" mass="20896">MGKLRHPAGGGLLVAPLLLVCVVACGGDEGGSPPVSPSASASASKSPPSDSPSPSDSEQGEKAEALATYRAYWDEVEKAYAKNSVEGTDIRKVSVGPARLAVEQSVQSTRENGQAVKGGPRTTKLAVTEADLDRDVPKVRLSGCLDVSEWVIYREDTGDPVPQPDDRLTKYVVTALLEKWPDGWVVTKSEPHQDTPC</sequence>
<dbReference type="Proteomes" id="UP000259636">
    <property type="component" value="Chromosome"/>
</dbReference>
<evidence type="ECO:0000313" key="2">
    <source>
        <dbReference type="EMBL" id="AXQ56742.1"/>
    </source>
</evidence>
<evidence type="ECO:0008006" key="4">
    <source>
        <dbReference type="Google" id="ProtNLM"/>
    </source>
</evidence>
<name>A0A385DE32_9ACTN</name>
<proteinExistence type="predicted"/>
<dbReference type="GeneID" id="300116534"/>
<feature type="compositionally biased region" description="Low complexity" evidence="1">
    <location>
        <begin position="37"/>
        <end position="57"/>
    </location>
</feature>
<dbReference type="EMBL" id="CP031742">
    <property type="protein sequence ID" value="AXQ56742.1"/>
    <property type="molecule type" value="Genomic_DNA"/>
</dbReference>
<dbReference type="AlphaFoldDB" id="A0A385DE32"/>
<reference evidence="2 3" key="1">
    <citation type="submission" date="2018-08" db="EMBL/GenBank/DDBJ databases">
        <authorList>
            <person name="Ferrada E.E."/>
            <person name="Latorre B.A."/>
        </authorList>
    </citation>
    <scope>NUCLEOTIDE SEQUENCE [LARGE SCALE GENOMIC DNA]</scope>
    <source>
        <strain evidence="2 3">VK-A60T</strain>
    </source>
</reference>
<dbReference type="KEGG" id="sky:D0C37_20505"/>
<feature type="region of interest" description="Disordered" evidence="1">
    <location>
        <begin position="29"/>
        <end position="63"/>
    </location>
</feature>
<accession>A0A385DE32</accession>
<protein>
    <recommendedName>
        <fullName evidence="4">Secreted protein/lipoprotein</fullName>
    </recommendedName>
</protein>
<evidence type="ECO:0000313" key="3">
    <source>
        <dbReference type="Proteomes" id="UP000259636"/>
    </source>
</evidence>
<gene>
    <name evidence="2" type="ORF">D0C37_20505</name>
</gene>
<evidence type="ECO:0000256" key="1">
    <source>
        <dbReference type="SAM" id="MobiDB-lite"/>
    </source>
</evidence>
<organism evidence="2 3">
    <name type="scientific">Streptomyces koyangensis</name>
    <dbReference type="NCBI Taxonomy" id="188770"/>
    <lineage>
        <taxon>Bacteria</taxon>
        <taxon>Bacillati</taxon>
        <taxon>Actinomycetota</taxon>
        <taxon>Actinomycetes</taxon>
        <taxon>Kitasatosporales</taxon>
        <taxon>Streptomycetaceae</taxon>
        <taxon>Streptomyces</taxon>
        <taxon>Streptomyces aurantiacus group</taxon>
    </lineage>
</organism>
<dbReference type="RefSeq" id="WP_117349977.1">
    <property type="nucleotide sequence ID" value="NZ_CP031742.1"/>
</dbReference>